<comment type="pathway">
    <text evidence="4">Amine and polyamine biosynthesis; spermidine biosynthesis; spermidine from putrescine: step 1/1.</text>
</comment>
<reference evidence="7 8" key="1">
    <citation type="submission" date="2024-09" db="EMBL/GenBank/DDBJ databases">
        <authorList>
            <person name="Sun Q."/>
            <person name="Mori K."/>
        </authorList>
    </citation>
    <scope>NUCLEOTIDE SEQUENCE [LARGE SCALE GENOMIC DNA]</scope>
    <source>
        <strain evidence="7 8">CCM 4839</strain>
    </source>
</reference>
<evidence type="ECO:0000256" key="4">
    <source>
        <dbReference type="HAMAP-Rule" id="MF_00198"/>
    </source>
</evidence>
<dbReference type="EC" id="2.5.1.16" evidence="4"/>
<name>A0ABV6JCY3_9BACL</name>
<comment type="subunit">
    <text evidence="4">Homodimer or homotetramer.</text>
</comment>
<comment type="caution">
    <text evidence="7">The sequence shown here is derived from an EMBL/GenBank/DDBJ whole genome shotgun (WGS) entry which is preliminary data.</text>
</comment>
<comment type="catalytic activity">
    <reaction evidence="4">
        <text>S-adenosyl 3-(methylsulfanyl)propylamine + putrescine = S-methyl-5'-thioadenosine + spermidine + H(+)</text>
        <dbReference type="Rhea" id="RHEA:12721"/>
        <dbReference type="ChEBI" id="CHEBI:15378"/>
        <dbReference type="ChEBI" id="CHEBI:17509"/>
        <dbReference type="ChEBI" id="CHEBI:57443"/>
        <dbReference type="ChEBI" id="CHEBI:57834"/>
        <dbReference type="ChEBI" id="CHEBI:326268"/>
        <dbReference type="EC" id="2.5.1.16"/>
    </reaction>
</comment>
<dbReference type="InterPro" id="IPR035246">
    <property type="entry name" value="Spermidine_synt_N"/>
</dbReference>
<keyword evidence="2 4" id="KW-0808">Transferase</keyword>
<evidence type="ECO:0000313" key="7">
    <source>
        <dbReference type="EMBL" id="MFC0393783.1"/>
    </source>
</evidence>
<dbReference type="HAMAP" id="MF_00198">
    <property type="entry name" value="Spermidine_synth"/>
    <property type="match status" value="1"/>
</dbReference>
<dbReference type="Proteomes" id="UP001589818">
    <property type="component" value="Unassembled WGS sequence"/>
</dbReference>
<dbReference type="InterPro" id="IPR037163">
    <property type="entry name" value="Spermidine_synt_N_sf"/>
</dbReference>
<dbReference type="InterPro" id="IPR029063">
    <property type="entry name" value="SAM-dependent_MTases_sf"/>
</dbReference>
<evidence type="ECO:0000256" key="5">
    <source>
        <dbReference type="PROSITE-ProRule" id="PRU00354"/>
    </source>
</evidence>
<comment type="caution">
    <text evidence="4">Lacks conserved residue(s) required for the propagation of feature annotation.</text>
</comment>
<evidence type="ECO:0000313" key="8">
    <source>
        <dbReference type="Proteomes" id="UP001589818"/>
    </source>
</evidence>
<dbReference type="PANTHER" id="PTHR11558">
    <property type="entry name" value="SPERMIDINE/SPERMINE SYNTHASE"/>
    <property type="match status" value="1"/>
</dbReference>
<accession>A0ABV6JCY3</accession>
<dbReference type="EMBL" id="JBHLVF010000034">
    <property type="protein sequence ID" value="MFC0393783.1"/>
    <property type="molecule type" value="Genomic_DNA"/>
</dbReference>
<feature type="binding site" evidence="4">
    <location>
        <begin position="153"/>
        <end position="154"/>
    </location>
    <ligand>
        <name>S-methyl-5'-thioadenosine</name>
        <dbReference type="ChEBI" id="CHEBI:17509"/>
    </ligand>
</feature>
<comment type="similarity">
    <text evidence="1 4">Belongs to the spermidine/spermine synthase family.</text>
</comment>
<dbReference type="SUPFAM" id="SSF53335">
    <property type="entry name" value="S-adenosyl-L-methionine-dependent methyltransferases"/>
    <property type="match status" value="1"/>
</dbReference>
<dbReference type="Pfam" id="PF01564">
    <property type="entry name" value="Spermine_synth"/>
    <property type="match status" value="1"/>
</dbReference>
<dbReference type="NCBIfam" id="NF002010">
    <property type="entry name" value="PRK00811.1"/>
    <property type="match status" value="1"/>
</dbReference>
<dbReference type="InterPro" id="IPR001045">
    <property type="entry name" value="Spermi_synthase"/>
</dbReference>
<dbReference type="PANTHER" id="PTHR11558:SF11">
    <property type="entry name" value="SPERMIDINE SYNTHASE"/>
    <property type="match status" value="1"/>
</dbReference>
<keyword evidence="8" id="KW-1185">Reference proteome</keyword>
<evidence type="ECO:0000256" key="2">
    <source>
        <dbReference type="ARBA" id="ARBA00022679"/>
    </source>
</evidence>
<dbReference type="InterPro" id="IPR030374">
    <property type="entry name" value="PABS"/>
</dbReference>
<evidence type="ECO:0000256" key="3">
    <source>
        <dbReference type="ARBA" id="ARBA00023115"/>
    </source>
</evidence>
<feature type="active site" description="Proton acceptor" evidence="4 5">
    <location>
        <position position="171"/>
    </location>
</feature>
<organism evidence="7 8">
    <name type="scientific">Paenibacillus mendelii</name>
    <dbReference type="NCBI Taxonomy" id="206163"/>
    <lineage>
        <taxon>Bacteria</taxon>
        <taxon>Bacillati</taxon>
        <taxon>Bacillota</taxon>
        <taxon>Bacilli</taxon>
        <taxon>Bacillales</taxon>
        <taxon>Paenibacillaceae</taxon>
        <taxon>Paenibacillus</taxon>
    </lineage>
</organism>
<feature type="binding site" evidence="4">
    <location>
        <position position="122"/>
    </location>
    <ligand>
        <name>S-methyl-5'-thioadenosine</name>
        <dbReference type="ChEBI" id="CHEBI:17509"/>
    </ligand>
</feature>
<feature type="binding site" evidence="4">
    <location>
        <position position="47"/>
    </location>
    <ligand>
        <name>S-methyl-5'-thioadenosine</name>
        <dbReference type="ChEBI" id="CHEBI:17509"/>
    </ligand>
</feature>
<proteinExistence type="inferred from homology"/>
<evidence type="ECO:0000256" key="1">
    <source>
        <dbReference type="ARBA" id="ARBA00007867"/>
    </source>
</evidence>
<dbReference type="Gene3D" id="3.40.50.150">
    <property type="entry name" value="Vaccinia Virus protein VP39"/>
    <property type="match status" value="1"/>
</dbReference>
<dbReference type="Pfam" id="PF17284">
    <property type="entry name" value="Spermine_synt_N"/>
    <property type="match status" value="1"/>
</dbReference>
<dbReference type="GO" id="GO:0004766">
    <property type="term" value="F:spermidine synthase activity"/>
    <property type="evidence" value="ECO:0007669"/>
    <property type="project" value="UniProtKB-EC"/>
</dbReference>
<evidence type="ECO:0000259" key="6">
    <source>
        <dbReference type="PROSITE" id="PS51006"/>
    </source>
</evidence>
<keyword evidence="3 4" id="KW-0620">Polyamine biosynthesis</keyword>
<protein>
    <recommendedName>
        <fullName evidence="4">Polyamine aminopropyltransferase</fullName>
    </recommendedName>
    <alternativeName>
        <fullName evidence="4">Putrescine aminopropyltransferase</fullName>
        <shortName evidence="4">PAPT</shortName>
    </alternativeName>
    <alternativeName>
        <fullName evidence="4">Spermidine synthase</fullName>
        <shortName evidence="4">SPDS</shortName>
        <shortName evidence="4">SPDSY</shortName>
        <ecNumber evidence="4">2.5.1.16</ecNumber>
    </alternativeName>
</protein>
<dbReference type="Gene3D" id="2.30.140.10">
    <property type="entry name" value="Spermidine synthase, tetramerisation domain"/>
    <property type="match status" value="1"/>
</dbReference>
<dbReference type="PROSITE" id="PS51006">
    <property type="entry name" value="PABS_2"/>
    <property type="match status" value="1"/>
</dbReference>
<gene>
    <name evidence="4 7" type="primary">speE</name>
    <name evidence="7" type="ORF">ACFFJ8_20740</name>
</gene>
<comment type="function">
    <text evidence="4">Catalyzes the irreversible transfer of a propylamine group from the amino donor S-adenosylmethioninamine (decarboxy-AdoMet) to putrescine (1,4-diaminobutane) to yield spermidine.</text>
</comment>
<sequence>MKASDGQLIGYEKEGSELWLWDDLPELHMEAGYRIDRLLHYERSPYQEISVAETAAFGRMLVLDGVPQVTEKDGYIYNEMITHLAMVTHPHPRHVAMIGGGDCGPAREAAKYTEVERIDVVEIDARVSEVCRLWLNRDPSERADSLTHLHHADGAKWIRKPPVPIDVLLIDRSDPYGPSAALYTKAFYKSVYDSLSADGITVFQSGSPFFDMKGLRITTQRLRSLFPVVRTYWTAIPSFPGGMWSFTLASKGTDPLLGCMDRLPTDTRYVNKAIIPAAFELPNFIQSALD</sequence>
<keyword evidence="4" id="KW-0745">Spermidine biosynthesis</keyword>
<feature type="binding site" evidence="4">
    <location>
        <position position="102"/>
    </location>
    <ligand>
        <name>spermidine</name>
        <dbReference type="ChEBI" id="CHEBI:57834"/>
    </ligand>
</feature>
<feature type="domain" description="PABS" evidence="6">
    <location>
        <begin position="17"/>
        <end position="251"/>
    </location>
</feature>
<feature type="binding site" evidence="4">
    <location>
        <position position="178"/>
    </location>
    <ligand>
        <name>S-methyl-5'-thioadenosine</name>
        <dbReference type="ChEBI" id="CHEBI:17509"/>
    </ligand>
</feature>
<dbReference type="RefSeq" id="WP_204820544.1">
    <property type="nucleotide sequence ID" value="NZ_JANHOF010000013.1"/>
</dbReference>